<organism evidence="1">
    <name type="scientific">Marseillevirus sp</name>
    <dbReference type="NCBI Taxonomy" id="2809551"/>
    <lineage>
        <taxon>Viruses</taxon>
        <taxon>Varidnaviria</taxon>
        <taxon>Bamfordvirae</taxon>
        <taxon>Nucleocytoviricota</taxon>
        <taxon>Megaviricetes</taxon>
        <taxon>Pimascovirales</taxon>
        <taxon>Pimascovirales incertae sedis</taxon>
        <taxon>Marseilleviridae</taxon>
        <taxon>Marseillevirus</taxon>
    </lineage>
</organism>
<name>A0AA96ESE9_9VIRU</name>
<proteinExistence type="predicted"/>
<gene>
    <name evidence="1" type="ORF">MarDSR_208</name>
</gene>
<protein>
    <submittedName>
        <fullName evidence="1">Uncharacterized protein</fullName>
    </submittedName>
</protein>
<evidence type="ECO:0000313" key="1">
    <source>
        <dbReference type="EMBL" id="WNL50247.1"/>
    </source>
</evidence>
<reference evidence="1" key="1">
    <citation type="submission" date="2023-07" db="EMBL/GenBank/DDBJ databases">
        <authorList>
            <person name="Xia Y."/>
        </authorList>
    </citation>
    <scope>NUCLEOTIDE SEQUENCE</scope>
    <source>
        <strain evidence="1">E</strain>
    </source>
</reference>
<sequence>MEKIISVLHSFTQKINGESTAQELELTKRRIQKGLELLELMLEKDAEIVGSKKEECKYIFSPTRQEVLTEVELMFTHEDGEVDGGIVGEGQHNPLEFATVPEELAEALIDTAKELVWWVNISDDRSRIETCFSLLPSGRLPVKEDFDVYIASSGKGDIRIVCGAGGQRRNERNMAEFVNEFVSLCENSQEVCPSFE</sequence>
<dbReference type="EMBL" id="OR343189">
    <property type="protein sequence ID" value="WNL50247.1"/>
    <property type="molecule type" value="Genomic_DNA"/>
</dbReference>
<accession>A0AA96ESE9</accession>